<organism evidence="1 2">
    <name type="scientific">Granulicatella seriolae</name>
    <dbReference type="NCBI Taxonomy" id="2967226"/>
    <lineage>
        <taxon>Bacteria</taxon>
        <taxon>Bacillati</taxon>
        <taxon>Bacillota</taxon>
        <taxon>Bacilli</taxon>
        <taxon>Lactobacillales</taxon>
        <taxon>Carnobacteriaceae</taxon>
        <taxon>Granulicatella</taxon>
    </lineage>
</organism>
<sequence>MKAPKFPSYKEVVEKKKTQAERLTKAQWKALEENKIEIRKEQHKESDKNRILSTTIAFRVSEEDREKIFAKIALSGLSRQEYMTKAILSAPIEVIATQNIIDRCQSGILSIYEELSRLSSYKDLSEEKQSELETILEIIKAAIKNAPST</sequence>
<evidence type="ECO:0000313" key="1">
    <source>
        <dbReference type="EMBL" id="MCQ9209408.1"/>
    </source>
</evidence>
<gene>
    <name evidence="1" type="ORF">NPA36_02485</name>
</gene>
<name>A0ABT1WLL7_9LACT</name>
<reference evidence="1" key="1">
    <citation type="submission" date="2022-07" db="EMBL/GenBank/DDBJ databases">
        <authorList>
            <person name="Jung M.-Y."/>
            <person name="Lee M."/>
        </authorList>
    </citation>
    <scope>NUCLEOTIDE SEQUENCE</scope>
    <source>
        <strain evidence="1">S8</strain>
    </source>
</reference>
<evidence type="ECO:0008006" key="3">
    <source>
        <dbReference type="Google" id="ProtNLM"/>
    </source>
</evidence>
<protein>
    <recommendedName>
        <fullName evidence="3">Mobilization protein</fullName>
    </recommendedName>
</protein>
<evidence type="ECO:0000313" key="2">
    <source>
        <dbReference type="Proteomes" id="UP001059480"/>
    </source>
</evidence>
<dbReference type="Pfam" id="PF21983">
    <property type="entry name" value="NikA-like"/>
    <property type="match status" value="1"/>
</dbReference>
<dbReference type="InterPro" id="IPR053842">
    <property type="entry name" value="NikA-like"/>
</dbReference>
<reference evidence="1" key="2">
    <citation type="journal article" date="2023" name="Curr. Microbiol.">
        <title>Granulicatella seriolae sp. nov., a Novel Facultative Anaerobe Isolated from Yellowtail Marine Fish.</title>
        <authorList>
            <person name="Lee M."/>
            <person name="Choi Y.J."/>
            <person name="Farooq A."/>
            <person name="Jeong J.B."/>
            <person name="Jung M.Y."/>
        </authorList>
    </citation>
    <scope>NUCLEOTIDE SEQUENCE</scope>
    <source>
        <strain evidence="1">S8</strain>
    </source>
</reference>
<dbReference type="RefSeq" id="WP_256944525.1">
    <property type="nucleotide sequence ID" value="NZ_JANHNZ010000002.1"/>
</dbReference>
<comment type="caution">
    <text evidence="1">The sequence shown here is derived from an EMBL/GenBank/DDBJ whole genome shotgun (WGS) entry which is preliminary data.</text>
</comment>
<proteinExistence type="predicted"/>
<reference evidence="1" key="3">
    <citation type="journal article" date="2023" name="Microbiol. Resour. Announc.">
        <title>Draft Genome Sequence of Granulicatella sp. Strain S8, Isolated from a Marine Fish, Seriola quinqueradiata.</title>
        <authorList>
            <person name="Lee M."/>
            <person name="Farooq A."/>
            <person name="Jeong J.B."/>
            <person name="Jung M.Y."/>
        </authorList>
    </citation>
    <scope>NUCLEOTIDE SEQUENCE</scope>
    <source>
        <strain evidence="1">S8</strain>
    </source>
</reference>
<dbReference type="EMBL" id="JANHNZ010000002">
    <property type="protein sequence ID" value="MCQ9209408.1"/>
    <property type="molecule type" value="Genomic_DNA"/>
</dbReference>
<keyword evidence="2" id="KW-1185">Reference proteome</keyword>
<accession>A0ABT1WLL7</accession>
<dbReference type="Proteomes" id="UP001059480">
    <property type="component" value="Unassembled WGS sequence"/>
</dbReference>